<proteinExistence type="predicted"/>
<dbReference type="EMBL" id="JACJPY010000004">
    <property type="protein sequence ID" value="MBD2148986.1"/>
    <property type="molecule type" value="Genomic_DNA"/>
</dbReference>
<dbReference type="InterPro" id="IPR038461">
    <property type="entry name" value="Schlafen_AlbA_2_dom_sf"/>
</dbReference>
<sequence length="699" mass="78800">MEISQLKTLLADSENPKLEFKSQWYCNTDQLDDKGWGEFLKDLITLANGNSGFVGQTGYLIIGASDEDPRIGQQRGISNVARNGMLSNLQKLRETTLRKLRETCSPSPADIDLSFVEVEGKHLLIIEVPPPVDAVKLDRDLNTRGMRFKKGTVLIRVGQDVSVADPAEINNLRKGYQDTWIQTQRMVHNLPQPDYVNFIGRQDELEKLRNLLNPRDRIWTIVIDGIGGIGKSALALEIAHRYLNEYNFIPEEERFQSIIWISAKDSILTADGIKKRFQVTNTLNDIYSQISVVLGEQEISRHNFKEQGFLINRALGARRTLLIIDNLETVDDDRVNAFVRELPNPTKCIVTTRHRIDVADPIRLSAMPRKDALSLIQQECDKKNVRLDNSQIELLYKRTAGVPLAVVWSIAQISYHGFGVDQVLKRLGDAKGDIARFCFENAVHHIQDKPAYKILASLALSPRSMSRQEVGTVADLSELDQDEGLVILERLSLINKKGGQFSLLPLVQEYILTKVKEFPFTDLRQLVIRFSENYAPSGADSLSAIEQYFGSELITPLKIEVAKKIVDQMWEWDSQCDEIGVSYCISALEKLAIDTAIDAIRDIAMYSNVASLAAWMYSAAAGILIHAGRLRDLINLSLSYQNFDSLTVESLKKFETDKVVQEIDIVLEIQKENKSEILQQLKDKLLSSEIYPSSGDHAV</sequence>
<dbReference type="AlphaFoldDB" id="A0A926Z4A0"/>
<reference evidence="3" key="1">
    <citation type="journal article" date="2015" name="ISME J.">
        <title>Draft Genome Sequence of Streptomyces incarnatus NRRL8089, which Produces the Nucleoside Antibiotic Sinefungin.</title>
        <authorList>
            <person name="Oshima K."/>
            <person name="Hattori M."/>
            <person name="Shimizu H."/>
            <person name="Fukuda K."/>
            <person name="Nemoto M."/>
            <person name="Inagaki K."/>
            <person name="Tamura T."/>
        </authorList>
    </citation>
    <scope>NUCLEOTIDE SEQUENCE</scope>
    <source>
        <strain evidence="3">FACHB-1277</strain>
    </source>
</reference>
<comment type="caution">
    <text evidence="3">The sequence shown here is derived from an EMBL/GenBank/DDBJ whole genome shotgun (WGS) entry which is preliminary data.</text>
</comment>
<evidence type="ECO:0000313" key="4">
    <source>
        <dbReference type="Proteomes" id="UP000631421"/>
    </source>
</evidence>
<gene>
    <name evidence="3" type="ORF">H6F44_02425</name>
</gene>
<evidence type="ECO:0000313" key="3">
    <source>
        <dbReference type="EMBL" id="MBD2148986.1"/>
    </source>
</evidence>
<reference evidence="3" key="2">
    <citation type="submission" date="2020-08" db="EMBL/GenBank/DDBJ databases">
        <authorList>
            <person name="Chen M."/>
            <person name="Teng W."/>
            <person name="Zhao L."/>
            <person name="Hu C."/>
            <person name="Zhou Y."/>
            <person name="Han B."/>
            <person name="Song L."/>
            <person name="Shu W."/>
        </authorList>
    </citation>
    <scope>NUCLEOTIDE SEQUENCE</scope>
    <source>
        <strain evidence="3">FACHB-1277</strain>
    </source>
</reference>
<dbReference type="GO" id="GO:0043531">
    <property type="term" value="F:ADP binding"/>
    <property type="evidence" value="ECO:0007669"/>
    <property type="project" value="InterPro"/>
</dbReference>
<dbReference type="Proteomes" id="UP000631421">
    <property type="component" value="Unassembled WGS sequence"/>
</dbReference>
<dbReference type="InterPro" id="IPR007421">
    <property type="entry name" value="Schlafen_AlbA_2_dom"/>
</dbReference>
<dbReference type="SUPFAM" id="SSF52540">
    <property type="entry name" value="P-loop containing nucleoside triphosphate hydrolases"/>
    <property type="match status" value="1"/>
</dbReference>
<feature type="domain" description="NB-ARC" evidence="1">
    <location>
        <begin position="202"/>
        <end position="377"/>
    </location>
</feature>
<keyword evidence="4" id="KW-1185">Reference proteome</keyword>
<name>A0A926Z4A0_9CYAN</name>
<dbReference type="Pfam" id="PF04326">
    <property type="entry name" value="SLFN_AlbA_2"/>
    <property type="match status" value="1"/>
</dbReference>
<evidence type="ECO:0000259" key="2">
    <source>
        <dbReference type="Pfam" id="PF04326"/>
    </source>
</evidence>
<dbReference type="PANTHER" id="PTHR47691">
    <property type="entry name" value="REGULATOR-RELATED"/>
    <property type="match status" value="1"/>
</dbReference>
<feature type="domain" description="Schlafen AlbA-2" evidence="2">
    <location>
        <begin position="14"/>
        <end position="160"/>
    </location>
</feature>
<dbReference type="Gene3D" id="3.40.50.300">
    <property type="entry name" value="P-loop containing nucleotide triphosphate hydrolases"/>
    <property type="match status" value="1"/>
</dbReference>
<evidence type="ECO:0000259" key="1">
    <source>
        <dbReference type="Pfam" id="PF00931"/>
    </source>
</evidence>
<accession>A0A926Z4A0</accession>
<dbReference type="RefSeq" id="WP_190349326.1">
    <property type="nucleotide sequence ID" value="NZ_JACJPY010000004.1"/>
</dbReference>
<dbReference type="InterPro" id="IPR027417">
    <property type="entry name" value="P-loop_NTPase"/>
</dbReference>
<dbReference type="InterPro" id="IPR002182">
    <property type="entry name" value="NB-ARC"/>
</dbReference>
<dbReference type="Pfam" id="PF00931">
    <property type="entry name" value="NB-ARC"/>
    <property type="match status" value="1"/>
</dbReference>
<dbReference type="PANTHER" id="PTHR47691:SF3">
    <property type="entry name" value="HTH-TYPE TRANSCRIPTIONAL REGULATOR RV0890C-RELATED"/>
    <property type="match status" value="1"/>
</dbReference>
<dbReference type="Gene3D" id="3.30.950.30">
    <property type="entry name" value="Schlafen, AAA domain"/>
    <property type="match status" value="1"/>
</dbReference>
<organism evidence="3 4">
    <name type="scientific">Pseudanabaena cinerea FACHB-1277</name>
    <dbReference type="NCBI Taxonomy" id="2949581"/>
    <lineage>
        <taxon>Bacteria</taxon>
        <taxon>Bacillati</taxon>
        <taxon>Cyanobacteriota</taxon>
        <taxon>Cyanophyceae</taxon>
        <taxon>Pseudanabaenales</taxon>
        <taxon>Pseudanabaenaceae</taxon>
        <taxon>Pseudanabaena</taxon>
        <taxon>Pseudanabaena cinerea</taxon>
    </lineage>
</organism>
<protein>
    <submittedName>
        <fullName evidence="3">DNA binding domain-containing protein</fullName>
    </submittedName>
</protein>